<evidence type="ECO:0000313" key="12">
    <source>
        <dbReference type="EMBL" id="GFG36693.1"/>
    </source>
</evidence>
<keyword evidence="13" id="KW-1185">Reference proteome</keyword>
<reference evidence="13" key="1">
    <citation type="submission" date="2020-01" db="EMBL/GenBank/DDBJ databases">
        <title>Draft genome sequence of the Termite Coptotermes fromosanus.</title>
        <authorList>
            <person name="Itakura S."/>
            <person name="Yosikawa Y."/>
            <person name="Umezawa K."/>
        </authorList>
    </citation>
    <scope>NUCLEOTIDE SEQUENCE [LARGE SCALE GENOMIC DNA]</scope>
</reference>
<dbReference type="PANTHER" id="PTHR43690">
    <property type="entry name" value="NARDILYSIN"/>
    <property type="match status" value="1"/>
</dbReference>
<keyword evidence="4" id="KW-0378">Hydrolase</keyword>
<dbReference type="InterPro" id="IPR007863">
    <property type="entry name" value="Peptidase_M16_C"/>
</dbReference>
<dbReference type="InterPro" id="IPR011249">
    <property type="entry name" value="Metalloenz_LuxS/M16"/>
</dbReference>
<feature type="region of interest" description="Disordered" evidence="7">
    <location>
        <begin position="1144"/>
        <end position="1170"/>
    </location>
</feature>
<evidence type="ECO:0000256" key="7">
    <source>
        <dbReference type="SAM" id="MobiDB-lite"/>
    </source>
</evidence>
<feature type="domain" description="Peptidase M16 N-terminal" evidence="8">
    <location>
        <begin position="247"/>
        <end position="371"/>
    </location>
</feature>
<evidence type="ECO:0000256" key="3">
    <source>
        <dbReference type="ARBA" id="ARBA00022723"/>
    </source>
</evidence>
<feature type="compositionally biased region" description="Basic and acidic residues" evidence="7">
    <location>
        <begin position="236"/>
        <end position="248"/>
    </location>
</feature>
<dbReference type="InterPro" id="IPR032632">
    <property type="entry name" value="Peptidase_M16_M"/>
</dbReference>
<dbReference type="InterPro" id="IPR011765">
    <property type="entry name" value="Pept_M16_N"/>
</dbReference>
<dbReference type="Gene3D" id="3.30.830.10">
    <property type="entry name" value="Metalloenzyme, LuxS/M16 peptidase-like"/>
    <property type="match status" value="4"/>
</dbReference>
<dbReference type="OrthoDB" id="952271at2759"/>
<comment type="similarity">
    <text evidence="1">Belongs to the peptidase M16 family.</text>
</comment>
<protein>
    <recommendedName>
        <fullName evidence="14">Nardilysin</fullName>
    </recommendedName>
</protein>
<evidence type="ECO:0000256" key="1">
    <source>
        <dbReference type="ARBA" id="ARBA00007261"/>
    </source>
</evidence>
<keyword evidence="3" id="KW-0479">Metal-binding</keyword>
<gene>
    <name evidence="12" type="ORF">Cfor_11022</name>
</gene>
<evidence type="ECO:0000256" key="5">
    <source>
        <dbReference type="ARBA" id="ARBA00022833"/>
    </source>
</evidence>
<comment type="caution">
    <text evidence="12">The sequence shown here is derived from an EMBL/GenBank/DDBJ whole genome shotgun (WGS) entry which is preliminary data.</text>
</comment>
<feature type="region of interest" description="Disordered" evidence="7">
    <location>
        <begin position="197"/>
        <end position="248"/>
    </location>
</feature>
<accession>A0A6L2PVN6</accession>
<evidence type="ECO:0000259" key="10">
    <source>
        <dbReference type="Pfam" id="PF16187"/>
    </source>
</evidence>
<dbReference type="GO" id="GO:0006508">
    <property type="term" value="P:proteolysis"/>
    <property type="evidence" value="ECO:0007669"/>
    <property type="project" value="UniProtKB-KW"/>
</dbReference>
<dbReference type="InterPro" id="IPR001431">
    <property type="entry name" value="Pept_M16_Zn_BS"/>
</dbReference>
<evidence type="ECO:0000313" key="13">
    <source>
        <dbReference type="Proteomes" id="UP000502823"/>
    </source>
</evidence>
<evidence type="ECO:0008006" key="14">
    <source>
        <dbReference type="Google" id="ProtNLM"/>
    </source>
</evidence>
<keyword evidence="6" id="KW-0482">Metalloprotease</keyword>
<dbReference type="InParanoid" id="A0A6L2PVN6"/>
<dbReference type="PROSITE" id="PS00143">
    <property type="entry name" value="INSULINASE"/>
    <property type="match status" value="1"/>
</dbReference>
<feature type="domain" description="Peptidase M16 C-terminal" evidence="9">
    <location>
        <begin position="402"/>
        <end position="587"/>
    </location>
</feature>
<organism evidence="12 13">
    <name type="scientific">Coptotermes formosanus</name>
    <name type="common">Formosan subterranean termite</name>
    <dbReference type="NCBI Taxonomy" id="36987"/>
    <lineage>
        <taxon>Eukaryota</taxon>
        <taxon>Metazoa</taxon>
        <taxon>Ecdysozoa</taxon>
        <taxon>Arthropoda</taxon>
        <taxon>Hexapoda</taxon>
        <taxon>Insecta</taxon>
        <taxon>Pterygota</taxon>
        <taxon>Neoptera</taxon>
        <taxon>Polyneoptera</taxon>
        <taxon>Dictyoptera</taxon>
        <taxon>Blattodea</taxon>
        <taxon>Blattoidea</taxon>
        <taxon>Termitoidae</taxon>
        <taxon>Rhinotermitidae</taxon>
        <taxon>Coptotermes</taxon>
    </lineage>
</organism>
<feature type="compositionally biased region" description="Acidic residues" evidence="7">
    <location>
        <begin position="220"/>
        <end position="235"/>
    </location>
</feature>
<evidence type="ECO:0000256" key="6">
    <source>
        <dbReference type="ARBA" id="ARBA00023049"/>
    </source>
</evidence>
<dbReference type="InterPro" id="IPR050626">
    <property type="entry name" value="Peptidase_M16"/>
</dbReference>
<dbReference type="GO" id="GO:0046872">
    <property type="term" value="F:metal ion binding"/>
    <property type="evidence" value="ECO:0007669"/>
    <property type="project" value="UniProtKB-KW"/>
</dbReference>
<dbReference type="GO" id="GO:0005737">
    <property type="term" value="C:cytoplasm"/>
    <property type="evidence" value="ECO:0007669"/>
    <property type="project" value="UniProtKB-ARBA"/>
</dbReference>
<sequence>MKDRKTVLRLQEWCRKKCINASTLNFISYVAEKCETYGPGYRPKHCELNAMVLNLITKEALVIREGTDYLLSAEAKWLCATWADEIRSVYRVPEHVMLILTRTIKQFQRILPKLTFCDSTAKSDFLGIKMVSTMQNTNDGEGGMGLVDGGDEGIKMQTGVQYLPSPTKSQNDKKEYKVIRLENGLTALLISDVLQGDDDCMEEDDDDSSSEDEHDRSSSDDSEIDAVSCDDDDPTEDSHEPEKSTSKEEKLAALGLCVGVGSFSDPWPIQGMAHFLEHMVFMGSEKYPKENDFEAFIRNRGGSDNATTECEYTTFYFECQEKYLRESIDKFSQFFIAPLMKREAMTREREAIDSEFQRVVQSDESRRQRFLCGLAQSDNPARKFEWGNLITLRDNIDDDDLYEAVHEFRKRHYSSHRMTLAVQARMPMETLESMVVEGFSSVPHNHLPPDDFQKFASLAFSTSEFKKMYWVKPVKDICVVVLTWALPSMLHMYRSKPCEYVSSLVGHEGKGSLLAYLRKNVWAVDIYASSGVYGCENNSMYTLFSVTISLTSVGGVHLHEVLNAVFGYIKMLQKVGPSERFFHELKTIEETKFRFAEEVSAVEYVEDLAENMQLYPPEDYITGSELFFEYDPEAIKKCLDGLKPDAVNILVSSKDSEKDYDKTEPWFQTEYCVCDIPNDWLESWFSIEPDQSFGLPEPNIFLTSDFSLLPFPDQQDDDNKKYPIKVQDDKLSEVWYHRDFKFKLPQAFLYFYLISPLPLTSPQNAAMLNLYVEILKQLLVEELYPADIADLSYSIEPREKGIVLKFSGYNQKLHLLLEAVVNRIAEFESNVTPDLFEALKELQSRRFYNKCLKPEKFCQELQFSLLMQVHWNTVDKHAATSKITLTAMKSFARCFVEHLYIQSLVQGNVSKQQAVDACNKIIHILKCAPLLPNTLPQLRVSQIPLGERCCRVKSFNSEDPNSSITNYYQSRPIDIKSLCIVDLLMMLMGEPVFDVLRTKEQLGYQVYSILRDTFGVLGFSVTVTCRAGKHSAEHVDTRIEAFLKKFSNMLENMEKKELEEVRSSLIRLKQLSDVHLKEEVSRNWGEITSGAYLFDRLERQASYLGVICLKDIAMPEIKKWYDDHVLCGNKSNLRKLSVQVVGSADTSMAPQPEKQALPPQSRVRRHSKTHEPSLLNEIHKCSPLDYGTSVELCLQLVSEEDTNGQQNEYFITDIQDFKNGLFVYPVHSICSQMKNTAQTNKEDFDEQNVKS</sequence>
<dbReference type="Pfam" id="PF22456">
    <property type="entry name" value="PqqF-like_C_4"/>
    <property type="match status" value="1"/>
</dbReference>
<dbReference type="EMBL" id="BLKM01006263">
    <property type="protein sequence ID" value="GFG36693.1"/>
    <property type="molecule type" value="Genomic_DNA"/>
</dbReference>
<dbReference type="InterPro" id="IPR054734">
    <property type="entry name" value="PqqF-like_C_4"/>
</dbReference>
<dbReference type="FunFam" id="3.30.830.10:FF:000005">
    <property type="entry name" value="nardilysin isoform X1"/>
    <property type="match status" value="1"/>
</dbReference>
<dbReference type="Pfam" id="PF16187">
    <property type="entry name" value="Peptidase_M16_M"/>
    <property type="match status" value="1"/>
</dbReference>
<evidence type="ECO:0000256" key="4">
    <source>
        <dbReference type="ARBA" id="ARBA00022801"/>
    </source>
</evidence>
<name>A0A6L2PVN6_COPFO</name>
<feature type="domain" description="Coenzyme PQQ synthesis protein F-like C-terminal lobe" evidence="11">
    <location>
        <begin position="983"/>
        <end position="1084"/>
    </location>
</feature>
<dbReference type="Proteomes" id="UP000502823">
    <property type="component" value="Unassembled WGS sequence"/>
</dbReference>
<dbReference type="PANTHER" id="PTHR43690:SF18">
    <property type="entry name" value="INSULIN-DEGRADING ENZYME-RELATED"/>
    <property type="match status" value="1"/>
</dbReference>
<dbReference type="Pfam" id="PF00675">
    <property type="entry name" value="Peptidase_M16"/>
    <property type="match status" value="1"/>
</dbReference>
<dbReference type="GO" id="GO:0004222">
    <property type="term" value="F:metalloendopeptidase activity"/>
    <property type="evidence" value="ECO:0007669"/>
    <property type="project" value="InterPro"/>
</dbReference>
<keyword evidence="5" id="KW-0862">Zinc</keyword>
<dbReference type="AlphaFoldDB" id="A0A6L2PVN6"/>
<evidence type="ECO:0000256" key="2">
    <source>
        <dbReference type="ARBA" id="ARBA00022670"/>
    </source>
</evidence>
<feature type="compositionally biased region" description="Acidic residues" evidence="7">
    <location>
        <begin position="197"/>
        <end position="210"/>
    </location>
</feature>
<dbReference type="FunCoup" id="A0A6L2PVN6">
    <property type="interactions" value="1007"/>
</dbReference>
<dbReference type="SUPFAM" id="SSF63411">
    <property type="entry name" value="LuxS/MPP-like metallohydrolase"/>
    <property type="match status" value="4"/>
</dbReference>
<evidence type="ECO:0000259" key="8">
    <source>
        <dbReference type="Pfam" id="PF00675"/>
    </source>
</evidence>
<dbReference type="Pfam" id="PF05193">
    <property type="entry name" value="Peptidase_M16_C"/>
    <property type="match status" value="1"/>
</dbReference>
<feature type="domain" description="Peptidase M16 middle/third" evidence="10">
    <location>
        <begin position="593"/>
        <end position="878"/>
    </location>
</feature>
<evidence type="ECO:0000259" key="9">
    <source>
        <dbReference type="Pfam" id="PF05193"/>
    </source>
</evidence>
<proteinExistence type="inferred from homology"/>
<evidence type="ECO:0000259" key="11">
    <source>
        <dbReference type="Pfam" id="PF22456"/>
    </source>
</evidence>
<keyword evidence="2" id="KW-0645">Protease</keyword>